<dbReference type="OrthoDB" id="9792500at2"/>
<organism evidence="4 5">
    <name type="scientific">Legionella brunensis</name>
    <dbReference type="NCBI Taxonomy" id="29422"/>
    <lineage>
        <taxon>Bacteria</taxon>
        <taxon>Pseudomonadati</taxon>
        <taxon>Pseudomonadota</taxon>
        <taxon>Gammaproteobacteria</taxon>
        <taxon>Legionellales</taxon>
        <taxon>Legionellaceae</taxon>
        <taxon>Legionella</taxon>
    </lineage>
</organism>
<dbReference type="RefSeq" id="WP_058442321.1">
    <property type="nucleotide sequence ID" value="NZ_CAAAHU010000008.1"/>
</dbReference>
<dbReference type="PATRIC" id="fig|29422.6.peg.2482"/>
<accession>A0A0W0S3P5</accession>
<keyword evidence="2" id="KW-0963">Cytoplasm</keyword>
<dbReference type="STRING" id="29422.Lbru_2332"/>
<evidence type="ECO:0000313" key="5">
    <source>
        <dbReference type="Proteomes" id="UP000054742"/>
    </source>
</evidence>
<dbReference type="InterPro" id="IPR006015">
    <property type="entry name" value="Universal_stress_UspA"/>
</dbReference>
<dbReference type="AlphaFoldDB" id="A0A0W0S3P5"/>
<sequence>MIYHHIMVAVDRSNASNLALLEAIRLTKDQQAKLRIIYVIEEAIVKTTDGRVDFDTLWNAYKEEEQDILKIINEQVKKSSVDFETYLVELKHSKTSLAKKIAAEAHLWPADIMVLGTHGRHGVNRFRFGSVAESVVRIATMPVLLIREQ</sequence>
<dbReference type="Pfam" id="PF00582">
    <property type="entry name" value="Usp"/>
    <property type="match status" value="1"/>
</dbReference>
<evidence type="ECO:0000259" key="3">
    <source>
        <dbReference type="Pfam" id="PF00582"/>
    </source>
</evidence>
<dbReference type="CDD" id="cd00293">
    <property type="entry name" value="USP-like"/>
    <property type="match status" value="1"/>
</dbReference>
<protein>
    <recommendedName>
        <fullName evidence="2">Universal stress protein</fullName>
    </recommendedName>
</protein>
<gene>
    <name evidence="4" type="ORF">Lbru_2332</name>
</gene>
<dbReference type="PIRSF" id="PIRSF006276">
    <property type="entry name" value="UspA"/>
    <property type="match status" value="1"/>
</dbReference>
<dbReference type="InterPro" id="IPR014729">
    <property type="entry name" value="Rossmann-like_a/b/a_fold"/>
</dbReference>
<dbReference type="GO" id="GO:0005737">
    <property type="term" value="C:cytoplasm"/>
    <property type="evidence" value="ECO:0007669"/>
    <property type="project" value="UniProtKB-SubCell"/>
</dbReference>
<evidence type="ECO:0000256" key="2">
    <source>
        <dbReference type="PIRNR" id="PIRNR006276"/>
    </source>
</evidence>
<comment type="caution">
    <text evidence="4">The sequence shown here is derived from an EMBL/GenBank/DDBJ whole genome shotgun (WGS) entry which is preliminary data.</text>
</comment>
<reference evidence="4 5" key="1">
    <citation type="submission" date="2015-11" db="EMBL/GenBank/DDBJ databases">
        <title>Genomic analysis of 38 Legionella species identifies large and diverse effector repertoires.</title>
        <authorList>
            <person name="Burstein D."/>
            <person name="Amaro F."/>
            <person name="Zusman T."/>
            <person name="Lifshitz Z."/>
            <person name="Cohen O."/>
            <person name="Gilbert J.A."/>
            <person name="Pupko T."/>
            <person name="Shuman H.A."/>
            <person name="Segal G."/>
        </authorList>
    </citation>
    <scope>NUCLEOTIDE SEQUENCE [LARGE SCALE GENOMIC DNA]</scope>
    <source>
        <strain evidence="4 5">ATCC 43878</strain>
    </source>
</reference>
<proteinExistence type="inferred from homology"/>
<dbReference type="PANTHER" id="PTHR46268">
    <property type="entry name" value="STRESS RESPONSE PROTEIN NHAX"/>
    <property type="match status" value="1"/>
</dbReference>
<comment type="similarity">
    <text evidence="1 2">Belongs to the universal stress protein A family.</text>
</comment>
<dbReference type="InterPro" id="IPR006016">
    <property type="entry name" value="UspA"/>
</dbReference>
<name>A0A0W0S3P5_9GAMM</name>
<dbReference type="Proteomes" id="UP000054742">
    <property type="component" value="Unassembled WGS sequence"/>
</dbReference>
<dbReference type="SUPFAM" id="SSF52402">
    <property type="entry name" value="Adenine nucleotide alpha hydrolases-like"/>
    <property type="match status" value="1"/>
</dbReference>
<dbReference type="Gene3D" id="3.40.50.620">
    <property type="entry name" value="HUPs"/>
    <property type="match status" value="1"/>
</dbReference>
<dbReference type="PANTHER" id="PTHR46268:SF15">
    <property type="entry name" value="UNIVERSAL STRESS PROTEIN HP_0031"/>
    <property type="match status" value="1"/>
</dbReference>
<dbReference type="EMBL" id="LNXV01000033">
    <property type="protein sequence ID" value="KTC78040.1"/>
    <property type="molecule type" value="Genomic_DNA"/>
</dbReference>
<evidence type="ECO:0000256" key="1">
    <source>
        <dbReference type="ARBA" id="ARBA00008791"/>
    </source>
</evidence>
<keyword evidence="5" id="KW-1185">Reference proteome</keyword>
<dbReference type="PRINTS" id="PR01438">
    <property type="entry name" value="UNVRSLSTRESS"/>
</dbReference>
<evidence type="ECO:0000313" key="4">
    <source>
        <dbReference type="EMBL" id="KTC78040.1"/>
    </source>
</evidence>
<comment type="subcellular location">
    <subcellularLocation>
        <location evidence="2">Cytoplasm</location>
    </subcellularLocation>
</comment>
<feature type="domain" description="UspA" evidence="3">
    <location>
        <begin position="3"/>
        <end position="147"/>
    </location>
</feature>